<comment type="cofactor">
    <cofactor evidence="1">
        <name>[4Fe-4S] cluster</name>
        <dbReference type="ChEBI" id="CHEBI:49883"/>
    </cofactor>
</comment>
<dbReference type="Gene3D" id="3.20.20.70">
    <property type="entry name" value="Aldolase class I"/>
    <property type="match status" value="1"/>
</dbReference>
<organism evidence="7 8">
    <name type="scientific">Metallumcola ferriviriculae</name>
    <dbReference type="NCBI Taxonomy" id="3039180"/>
    <lineage>
        <taxon>Bacteria</taxon>
        <taxon>Bacillati</taxon>
        <taxon>Bacillota</taxon>
        <taxon>Clostridia</taxon>
        <taxon>Neomoorellales</taxon>
        <taxon>Desulfitibacteraceae</taxon>
        <taxon>Metallumcola</taxon>
    </lineage>
</organism>
<proteinExistence type="predicted"/>
<dbReference type="InterPro" id="IPR007197">
    <property type="entry name" value="rSAM"/>
</dbReference>
<evidence type="ECO:0000256" key="2">
    <source>
        <dbReference type="ARBA" id="ARBA00022691"/>
    </source>
</evidence>
<dbReference type="SFLD" id="SFLDS00029">
    <property type="entry name" value="Radical_SAM"/>
    <property type="match status" value="1"/>
</dbReference>
<dbReference type="KEGG" id="dbc:MFMK1_000853"/>
<dbReference type="RefSeq" id="WP_366923920.1">
    <property type="nucleotide sequence ID" value="NZ_CP121694.1"/>
</dbReference>
<dbReference type="InterPro" id="IPR058240">
    <property type="entry name" value="rSAM_sf"/>
</dbReference>
<protein>
    <submittedName>
        <fullName evidence="7">Nif11-like peptide radical SAM maturase</fullName>
    </submittedName>
</protein>
<gene>
    <name evidence="7" type="primary">nlpM</name>
    <name evidence="7" type="ORF">MFMK1_000853</name>
</gene>
<keyword evidence="5" id="KW-0411">Iron-sulfur</keyword>
<dbReference type="Pfam" id="PF04055">
    <property type="entry name" value="Radical_SAM"/>
    <property type="match status" value="1"/>
</dbReference>
<dbReference type="AlphaFoldDB" id="A0AAU0ULK7"/>
<dbReference type="SUPFAM" id="SSF102114">
    <property type="entry name" value="Radical SAM enzymes"/>
    <property type="match status" value="1"/>
</dbReference>
<dbReference type="GO" id="GO:0051536">
    <property type="term" value="F:iron-sulfur cluster binding"/>
    <property type="evidence" value="ECO:0007669"/>
    <property type="project" value="UniProtKB-KW"/>
</dbReference>
<dbReference type="SFLD" id="SFLDG01384">
    <property type="entry name" value="thioether_bond_formation_requi"/>
    <property type="match status" value="1"/>
</dbReference>
<keyword evidence="2" id="KW-0949">S-adenosyl-L-methionine</keyword>
<dbReference type="PANTHER" id="PTHR43273">
    <property type="entry name" value="ANAEROBIC SULFATASE-MATURATING ENZYME HOMOLOG ASLB-RELATED"/>
    <property type="match status" value="1"/>
</dbReference>
<evidence type="ECO:0000313" key="7">
    <source>
        <dbReference type="EMBL" id="WRO21059.1"/>
    </source>
</evidence>
<dbReference type="NCBIfam" id="TIGR04085">
    <property type="entry name" value="rSAM_more_4Fe4S"/>
    <property type="match status" value="1"/>
</dbReference>
<keyword evidence="4" id="KW-0408">Iron</keyword>
<keyword evidence="3" id="KW-0479">Metal-binding</keyword>
<dbReference type="PANTHER" id="PTHR43273:SF8">
    <property type="entry name" value="RADICAL SAM DOMAIN PROTEIN"/>
    <property type="match status" value="1"/>
</dbReference>
<dbReference type="PROSITE" id="PS51918">
    <property type="entry name" value="RADICAL_SAM"/>
    <property type="match status" value="1"/>
</dbReference>
<dbReference type="SFLD" id="SFLDG01386">
    <property type="entry name" value="main_SPASM_domain-containing"/>
    <property type="match status" value="1"/>
</dbReference>
<keyword evidence="8" id="KW-1185">Reference proteome</keyword>
<evidence type="ECO:0000256" key="4">
    <source>
        <dbReference type="ARBA" id="ARBA00023004"/>
    </source>
</evidence>
<accession>A0AAU0ULK7</accession>
<sequence length="473" mass="53726">MSTAKGMILFMNKKDIMPFHLVHHHGSHCVINIERMEANRIDRLTAETLNMIDNELEMSLPLDMEESLKKLGLISEDRKKKNNTTKKEAVPIVTMALFVTQTCNLKCVYCFGEGGEYGTGGTMEEKTALQAVDWLIEQSKEKKKINIVFFGGEPFLNFPLMKKVIQYAQQRVNEVDKKISFNVTTNATLLNDDVISFLEKHKVNVTVSIDGPKEIQDMQRPFTKGKGSYDIILPKIKKLLKALPETRGHAVIDESTDPILVTESLKKIGFLRITTAIMSASLFEGESCSVKPTKELSKILNMMELEAETWINDTKSKNSKSLKELIVNGNLYEGIFFILHNKKIHYPCGAGVGYLGVSCSGDVYPCHRFVGLDRYKLGNVFMEDLDRDMYHKPPRTFIKKCANCFAQYYCAGGCKHMNASSGDSVFKQSEDLCRLKRRELELSAYIYSMLDHEDHNFLLDHKIFPPKPCPLDF</sequence>
<dbReference type="Proteomes" id="UP001329915">
    <property type="component" value="Chromosome"/>
</dbReference>
<dbReference type="SFLD" id="SFLDG01067">
    <property type="entry name" value="SPASM/twitch_domain_containing"/>
    <property type="match status" value="1"/>
</dbReference>
<name>A0AAU0ULK7_9FIRM</name>
<dbReference type="InterPro" id="IPR013785">
    <property type="entry name" value="Aldolase_TIM"/>
</dbReference>
<dbReference type="InterPro" id="IPR023867">
    <property type="entry name" value="Sulphatase_maturase_rSAM"/>
</dbReference>
<evidence type="ECO:0000313" key="8">
    <source>
        <dbReference type="Proteomes" id="UP001329915"/>
    </source>
</evidence>
<dbReference type="InterPro" id="IPR024016">
    <property type="entry name" value="CHP04064_rSAM"/>
</dbReference>
<evidence type="ECO:0000256" key="5">
    <source>
        <dbReference type="ARBA" id="ARBA00023014"/>
    </source>
</evidence>
<dbReference type="InterPro" id="IPR023885">
    <property type="entry name" value="4Fe4S-binding_SPASM_dom"/>
</dbReference>
<dbReference type="GO" id="GO:0046872">
    <property type="term" value="F:metal ion binding"/>
    <property type="evidence" value="ECO:0007669"/>
    <property type="project" value="UniProtKB-KW"/>
</dbReference>
<dbReference type="EMBL" id="CP121694">
    <property type="protein sequence ID" value="WRO21059.1"/>
    <property type="molecule type" value="Genomic_DNA"/>
</dbReference>
<dbReference type="CDD" id="cd01335">
    <property type="entry name" value="Radical_SAM"/>
    <property type="match status" value="1"/>
</dbReference>
<dbReference type="GO" id="GO:0016491">
    <property type="term" value="F:oxidoreductase activity"/>
    <property type="evidence" value="ECO:0007669"/>
    <property type="project" value="InterPro"/>
</dbReference>
<evidence type="ECO:0000259" key="6">
    <source>
        <dbReference type="PROSITE" id="PS51918"/>
    </source>
</evidence>
<reference evidence="7 8" key="1">
    <citation type="submission" date="2023-04" db="EMBL/GenBank/DDBJ databases">
        <authorList>
            <person name="Hsu D."/>
        </authorList>
    </citation>
    <scope>NUCLEOTIDE SEQUENCE [LARGE SCALE GENOMIC DNA]</scope>
    <source>
        <strain evidence="7 8">MK1</strain>
    </source>
</reference>
<evidence type="ECO:0000256" key="1">
    <source>
        <dbReference type="ARBA" id="ARBA00001966"/>
    </source>
</evidence>
<evidence type="ECO:0000256" key="3">
    <source>
        <dbReference type="ARBA" id="ARBA00022723"/>
    </source>
</evidence>
<dbReference type="NCBIfam" id="TIGR04064">
    <property type="entry name" value="rSAM_nif11"/>
    <property type="match status" value="1"/>
</dbReference>
<feature type="domain" description="Radical SAM core" evidence="6">
    <location>
        <begin position="87"/>
        <end position="312"/>
    </location>
</feature>